<dbReference type="PANTHER" id="PTHR16435">
    <property type="entry name" value="SPERMATOGENESIS-ASSOCIATED PROTEIN 6 SPATA6"/>
    <property type="match status" value="1"/>
</dbReference>
<dbReference type="Proteomes" id="UP000504635">
    <property type="component" value="Unplaced"/>
</dbReference>
<evidence type="ECO:0000256" key="1">
    <source>
        <dbReference type="ARBA" id="ARBA00006215"/>
    </source>
</evidence>
<dbReference type="RefSeq" id="XP_030751965.1">
    <property type="nucleotide sequence ID" value="XM_030896105.1"/>
</dbReference>
<evidence type="ECO:0000313" key="5">
    <source>
        <dbReference type="RefSeq" id="XP_030751965.1"/>
    </source>
</evidence>
<dbReference type="KEGG" id="soy:115879331"/>
<dbReference type="InterPro" id="IPR042769">
    <property type="entry name" value="SPATA6_fam"/>
</dbReference>
<dbReference type="GO" id="GO:0007283">
    <property type="term" value="P:spermatogenesis"/>
    <property type="evidence" value="ECO:0007669"/>
    <property type="project" value="InterPro"/>
</dbReference>
<dbReference type="GO" id="GO:0120212">
    <property type="term" value="C:sperm head-tail coupling apparatus"/>
    <property type="evidence" value="ECO:0007669"/>
    <property type="project" value="InterPro"/>
</dbReference>
<evidence type="ECO:0000256" key="2">
    <source>
        <dbReference type="ARBA" id="ARBA00022553"/>
    </source>
</evidence>
<dbReference type="Pfam" id="PF14909">
    <property type="entry name" value="SPATA6"/>
    <property type="match status" value="1"/>
</dbReference>
<sequence>MPTKSFLVKAELTIHKLSCPGVWLCSNGKISLQLGMLDSNIQTEAYKPIFPMLFDEKFIFYKTFLKERRLGELQRSLYREKFLVEMIQWKNCDEGVVLANYKTSLDELLYPSSFRKTELTGNNVDVLMEPTKLFPGTIAPKLQLKTKTTIEETYSEVNPKIFPKPTMGHHQKYHCNGQISARKLHPKKVCHTVGYSKALQRCPKTNKDKRPIFMYRRPEDDLILRTNPNKVIKDDMIMTNRDLKSLRKKKENVCMYQCSENGDTCYCNKSVPMSQEPSTKTSFVKTVQPNKIRRSSQTYPCDSQYESCLCTICEKYECTFFEKNNLQKDMVSESTQEDDNLCPHCREYSSRNYQCYESDNASEKKVCFCLPKKKTAKLARKLQNKIRNTVQNGASSLENCLRDCEVSD</sequence>
<accession>A0A6J2XM60</accession>
<keyword evidence="2" id="KW-0597">Phosphoprotein</keyword>
<dbReference type="InterPro" id="IPR032732">
    <property type="entry name" value="SPATA6_N"/>
</dbReference>
<dbReference type="PANTHER" id="PTHR16435:SF6">
    <property type="entry name" value="IP09370P"/>
    <property type="match status" value="1"/>
</dbReference>
<dbReference type="AlphaFoldDB" id="A0A6J2XM60"/>
<reference evidence="5" key="1">
    <citation type="submission" date="2025-08" db="UniProtKB">
        <authorList>
            <consortium name="RefSeq"/>
        </authorList>
    </citation>
    <scope>IDENTIFICATION</scope>
    <source>
        <tissue evidence="5">Gonads</tissue>
    </source>
</reference>
<keyword evidence="4" id="KW-1185">Reference proteome</keyword>
<name>A0A6J2XM60_SITOR</name>
<dbReference type="InParanoid" id="A0A6J2XM60"/>
<comment type="similarity">
    <text evidence="1">Belongs to the SPATA6 family.</text>
</comment>
<gene>
    <name evidence="5" type="primary">LOC115879331</name>
</gene>
<dbReference type="GO" id="GO:0032027">
    <property type="term" value="F:myosin light chain binding"/>
    <property type="evidence" value="ECO:0007669"/>
    <property type="project" value="InterPro"/>
</dbReference>
<dbReference type="GeneID" id="115879331"/>
<organism evidence="4 5">
    <name type="scientific">Sitophilus oryzae</name>
    <name type="common">Rice weevil</name>
    <name type="synonym">Curculio oryzae</name>
    <dbReference type="NCBI Taxonomy" id="7048"/>
    <lineage>
        <taxon>Eukaryota</taxon>
        <taxon>Metazoa</taxon>
        <taxon>Ecdysozoa</taxon>
        <taxon>Arthropoda</taxon>
        <taxon>Hexapoda</taxon>
        <taxon>Insecta</taxon>
        <taxon>Pterygota</taxon>
        <taxon>Neoptera</taxon>
        <taxon>Endopterygota</taxon>
        <taxon>Coleoptera</taxon>
        <taxon>Polyphaga</taxon>
        <taxon>Cucujiformia</taxon>
        <taxon>Curculionidae</taxon>
        <taxon>Dryophthorinae</taxon>
        <taxon>Sitophilus</taxon>
    </lineage>
</organism>
<proteinExistence type="inferred from homology"/>
<protein>
    <submittedName>
        <fullName evidence="5">Uncharacterized protein LOC115879331</fullName>
    </submittedName>
</protein>
<dbReference type="OrthoDB" id="5963614at2759"/>
<evidence type="ECO:0000313" key="4">
    <source>
        <dbReference type="Proteomes" id="UP000504635"/>
    </source>
</evidence>
<feature type="domain" description="Spermatogenesis-associated protein 6 N-terminal" evidence="3">
    <location>
        <begin position="11"/>
        <end position="150"/>
    </location>
</feature>
<evidence type="ECO:0000259" key="3">
    <source>
        <dbReference type="Pfam" id="PF14909"/>
    </source>
</evidence>